<dbReference type="FunFam" id="1.20.1420.30:FF:000014">
    <property type="entry name" value="Cation/H+ exchanger protein 2"/>
    <property type="match status" value="1"/>
</dbReference>
<dbReference type="EMBL" id="CAJMWY010000584">
    <property type="protein sequence ID" value="CAE6439955.1"/>
    <property type="molecule type" value="Genomic_DNA"/>
</dbReference>
<comment type="subcellular location">
    <subcellularLocation>
        <location evidence="1">Endomembrane system</location>
        <topology evidence="1">Multi-pass membrane protein</topology>
    </subcellularLocation>
</comment>
<feature type="transmembrane region" description="Helical" evidence="10">
    <location>
        <begin position="1070"/>
        <end position="1091"/>
    </location>
</feature>
<keyword evidence="3" id="KW-0813">Transport</keyword>
<feature type="domain" description="Sodium/calcium exchanger membrane region" evidence="11">
    <location>
        <begin position="932"/>
        <end position="1089"/>
    </location>
</feature>
<feature type="domain" description="Sodium/calcium exchanger membrane region" evidence="11">
    <location>
        <begin position="556"/>
        <end position="745"/>
    </location>
</feature>
<dbReference type="Pfam" id="PF03733">
    <property type="entry name" value="YccF"/>
    <property type="match status" value="1"/>
</dbReference>
<protein>
    <submittedName>
        <fullName evidence="13">Uncharacterized protein</fullName>
    </submittedName>
</protein>
<feature type="transmembrane region" description="Helical" evidence="10">
    <location>
        <begin position="589"/>
        <end position="608"/>
    </location>
</feature>
<feature type="transmembrane region" description="Helical" evidence="10">
    <location>
        <begin position="555"/>
        <end position="577"/>
    </location>
</feature>
<dbReference type="GO" id="GO:0005774">
    <property type="term" value="C:vacuolar membrane"/>
    <property type="evidence" value="ECO:0007669"/>
    <property type="project" value="UniProtKB-ARBA"/>
</dbReference>
<feature type="region of interest" description="Disordered" evidence="9">
    <location>
        <begin position="815"/>
        <end position="849"/>
    </location>
</feature>
<evidence type="ECO:0000259" key="12">
    <source>
        <dbReference type="Pfam" id="PF03733"/>
    </source>
</evidence>
<dbReference type="AlphaFoldDB" id="A0A8H2Y121"/>
<dbReference type="GO" id="GO:0015369">
    <property type="term" value="F:calcium:proton antiporter activity"/>
    <property type="evidence" value="ECO:0007669"/>
    <property type="project" value="TreeGrafter"/>
</dbReference>
<keyword evidence="7" id="KW-0406">Ion transport</keyword>
<dbReference type="PANTHER" id="PTHR31503:SF10">
    <property type="entry name" value="VNX1 PROTEIN"/>
    <property type="match status" value="1"/>
</dbReference>
<feature type="compositionally biased region" description="Basic and acidic residues" evidence="9">
    <location>
        <begin position="904"/>
        <end position="921"/>
    </location>
</feature>
<feature type="region of interest" description="Disordered" evidence="9">
    <location>
        <begin position="280"/>
        <end position="347"/>
    </location>
</feature>
<feature type="transmembrane region" description="Helical" evidence="10">
    <location>
        <begin position="930"/>
        <end position="949"/>
    </location>
</feature>
<feature type="transmembrane region" description="Helical" evidence="10">
    <location>
        <begin position="211"/>
        <end position="235"/>
    </location>
</feature>
<dbReference type="InterPro" id="IPR005185">
    <property type="entry name" value="YccF"/>
</dbReference>
<comment type="caution">
    <text evidence="13">The sequence shown here is derived from an EMBL/GenBank/DDBJ whole genome shotgun (WGS) entry which is preliminary data.</text>
</comment>
<dbReference type="Proteomes" id="UP000663861">
    <property type="component" value="Unassembled WGS sequence"/>
</dbReference>
<feature type="region of interest" description="Disordered" evidence="9">
    <location>
        <begin position="903"/>
        <end position="923"/>
    </location>
</feature>
<evidence type="ECO:0000259" key="11">
    <source>
        <dbReference type="Pfam" id="PF01699"/>
    </source>
</evidence>
<feature type="compositionally biased region" description="Polar residues" evidence="9">
    <location>
        <begin position="16"/>
        <end position="26"/>
    </location>
</feature>
<evidence type="ECO:0000256" key="8">
    <source>
        <dbReference type="ARBA" id="ARBA00023136"/>
    </source>
</evidence>
<feature type="compositionally biased region" description="Polar residues" evidence="9">
    <location>
        <begin position="449"/>
        <end position="458"/>
    </location>
</feature>
<keyword evidence="4" id="KW-0597">Phosphoprotein</keyword>
<feature type="transmembrane region" description="Helical" evidence="10">
    <location>
        <begin position="969"/>
        <end position="990"/>
    </location>
</feature>
<evidence type="ECO:0000256" key="5">
    <source>
        <dbReference type="ARBA" id="ARBA00022692"/>
    </source>
</evidence>
<feature type="transmembrane region" description="Helical" evidence="10">
    <location>
        <begin position="504"/>
        <end position="525"/>
    </location>
</feature>
<dbReference type="GO" id="GO:0012505">
    <property type="term" value="C:endomembrane system"/>
    <property type="evidence" value="ECO:0007669"/>
    <property type="project" value="UniProtKB-SubCell"/>
</dbReference>
<feature type="domain" description="Inner membrane component" evidence="12">
    <location>
        <begin position="209"/>
        <end position="259"/>
    </location>
</feature>
<evidence type="ECO:0000313" key="14">
    <source>
        <dbReference type="Proteomes" id="UP000663861"/>
    </source>
</evidence>
<feature type="compositionally biased region" description="Acidic residues" evidence="9">
    <location>
        <begin position="142"/>
        <end position="153"/>
    </location>
</feature>
<evidence type="ECO:0000256" key="1">
    <source>
        <dbReference type="ARBA" id="ARBA00004127"/>
    </source>
</evidence>
<comment type="similarity">
    <text evidence="2">Belongs to the Ca(2+):cation antiporter (CaCA) (TC 2.A.19) family.</text>
</comment>
<evidence type="ECO:0000256" key="7">
    <source>
        <dbReference type="ARBA" id="ARBA00023065"/>
    </source>
</evidence>
<evidence type="ECO:0000256" key="6">
    <source>
        <dbReference type="ARBA" id="ARBA00022989"/>
    </source>
</evidence>
<evidence type="ECO:0000256" key="9">
    <source>
        <dbReference type="SAM" id="MobiDB-lite"/>
    </source>
</evidence>
<evidence type="ECO:0000313" key="13">
    <source>
        <dbReference type="EMBL" id="CAE6439955.1"/>
    </source>
</evidence>
<feature type="transmembrane region" description="Helical" evidence="10">
    <location>
        <begin position="1002"/>
        <end position="1021"/>
    </location>
</feature>
<organism evidence="13 14">
    <name type="scientific">Rhizoctonia solani</name>
    <dbReference type="NCBI Taxonomy" id="456999"/>
    <lineage>
        <taxon>Eukaryota</taxon>
        <taxon>Fungi</taxon>
        <taxon>Dikarya</taxon>
        <taxon>Basidiomycota</taxon>
        <taxon>Agaricomycotina</taxon>
        <taxon>Agaricomycetes</taxon>
        <taxon>Cantharellales</taxon>
        <taxon>Ceratobasidiaceae</taxon>
        <taxon>Rhizoctonia</taxon>
    </lineage>
</organism>
<feature type="transmembrane region" description="Helical" evidence="10">
    <location>
        <begin position="620"/>
        <end position="641"/>
    </location>
</feature>
<dbReference type="Pfam" id="PF01699">
    <property type="entry name" value="Na_Ca_ex"/>
    <property type="match status" value="2"/>
</dbReference>
<feature type="compositionally biased region" description="Pro residues" evidence="9">
    <location>
        <begin position="834"/>
        <end position="844"/>
    </location>
</feature>
<dbReference type="GO" id="GO:0006874">
    <property type="term" value="P:intracellular calcium ion homeostasis"/>
    <property type="evidence" value="ECO:0007669"/>
    <property type="project" value="TreeGrafter"/>
</dbReference>
<keyword evidence="5 10" id="KW-0812">Transmembrane</keyword>
<feature type="transmembrane region" description="Helical" evidence="10">
    <location>
        <begin position="242"/>
        <end position="258"/>
    </location>
</feature>
<proteinExistence type="inferred from homology"/>
<feature type="transmembrane region" description="Helical" evidence="10">
    <location>
        <begin position="653"/>
        <end position="673"/>
    </location>
</feature>
<sequence>MVGPASHDGSDAFETPPSSIAPSTGLRTPLPRPGNPGTWTDPVQTPRHHLEGSSYFPPPSPTLRPISPNYRRTSTAPRFTRATSYNPDGRRENIRSASVASSHVGRRGGRADTAFSETEQDEADTDDDPGPSRGRTAREPPVDADDELSEPEDPVTVKGRQSMINVEHPFGLRIWKPALYKKSRTVNRNAETDLHSAPSAIAERHLIAGNIIWTIIFGWWLAVIFIVVSGPLWLLPRGGRQYGSLVFGLGWYIFWPFGKYVEGDLDEDERIQFEEELAEAEGLNQSQAHEDYRNSTVETIRPNRDRSTSDAAGHGQTSSWVPPTERTSLLHTTESSTTTPRPLPAKSYGALPSDLADPLHSPAAIRRHWLGQYIYWLVFGAIVFPLLGLVTIVCYGLVFTIPMAKLNGALLKHLWRHPLKIRFCAAPPGVVVPTPPNASDSEDHDEGASTPNANGNSGPSYIVKKTRLQPGQAVLTSGRARQYGGRSTVLMCTYRALGFKYYKYTVGGVNILFINLIPIVFFVIFDAMVLERLADRKRERGEPIHWILNALTQRAFIFTMSLASVIPLSYFIGMAVASISAQSSIGMGAVINATFGSIIEIILYGIALSDGKGRLVEGSIVGSLLAGVLLMPGASMCSGAMRHKEQRFNAKSAGVTSTMLIMAIIGVVCPTLFYQTYGNFQLVCDGCPTTLPGETLPADAPWACHHCRYEHPDPTSDPFYQNTVKSLMYFCAAILLFSYLIGLWFSLHTHATSIWQNPQQLMQPSELPLSTGSLRSGTTVRPGLLPTHQRSLNRKISAATLTGILTGGASAPAYGGNIGGPSSSPNQSKRIALAPPPQQLPPPALGQGQQLPHGTMTPVLESVQHTMNDHQQLQPTQFNQDDFTRAVAVATVSALRHQQAGHRRAVESTGHEHADGGHGGHDAPSWSRGVSASVLLACTALYAIIAEILVDEVDVILEGSGIDEKFLGITLFALVPNTTEFMNAMSFALTGNIALSMEIGSAYALQVCLLQIPAMVAFSAWWDPQKMGTSADTFTLIFPRWDVIAIILSIFLLTYTYIEAKSNYHRGSILILRGSILILSYLVLVAGFYFAPPPSNPEGREELSMLSRFSEVVPTSALTWKMWADVWLKSLWSQ</sequence>
<gene>
    <name evidence="13" type="ORF">RDB_LOCUS38838</name>
</gene>
<evidence type="ECO:0000256" key="4">
    <source>
        <dbReference type="ARBA" id="ARBA00022553"/>
    </source>
</evidence>
<name>A0A8H2Y121_9AGAM</name>
<feature type="region of interest" description="Disordered" evidence="9">
    <location>
        <begin position="434"/>
        <end position="458"/>
    </location>
</feature>
<reference evidence="13" key="1">
    <citation type="submission" date="2021-01" db="EMBL/GenBank/DDBJ databases">
        <authorList>
            <person name="Kaushik A."/>
        </authorList>
    </citation>
    <scope>NUCLEOTIDE SEQUENCE</scope>
    <source>
        <strain evidence="13">AG4-RS23</strain>
    </source>
</reference>
<dbReference type="Gene3D" id="1.20.1420.30">
    <property type="entry name" value="NCX, central ion-binding region"/>
    <property type="match status" value="2"/>
</dbReference>
<keyword evidence="6 10" id="KW-1133">Transmembrane helix</keyword>
<feature type="transmembrane region" description="Helical" evidence="10">
    <location>
        <begin position="1041"/>
        <end position="1058"/>
    </location>
</feature>
<feature type="transmembrane region" description="Helical" evidence="10">
    <location>
        <begin position="727"/>
        <end position="747"/>
    </location>
</feature>
<dbReference type="InterPro" id="IPR044880">
    <property type="entry name" value="NCX_ion-bd_dom_sf"/>
</dbReference>
<feature type="compositionally biased region" description="Low complexity" evidence="9">
    <location>
        <begin position="324"/>
        <end position="340"/>
    </location>
</feature>
<feature type="compositionally biased region" description="Acidic residues" evidence="9">
    <location>
        <begin position="118"/>
        <end position="129"/>
    </location>
</feature>
<evidence type="ECO:0000256" key="3">
    <source>
        <dbReference type="ARBA" id="ARBA00022448"/>
    </source>
</evidence>
<evidence type="ECO:0000256" key="2">
    <source>
        <dbReference type="ARBA" id="ARBA00008170"/>
    </source>
</evidence>
<dbReference type="InterPro" id="IPR004837">
    <property type="entry name" value="NaCa_Exmemb"/>
</dbReference>
<accession>A0A8H2Y121</accession>
<feature type="compositionally biased region" description="Polar residues" evidence="9">
    <location>
        <begin position="70"/>
        <end position="86"/>
    </location>
</feature>
<feature type="transmembrane region" description="Helical" evidence="10">
    <location>
        <begin position="373"/>
        <end position="398"/>
    </location>
</feature>
<evidence type="ECO:0000256" key="10">
    <source>
        <dbReference type="SAM" id="Phobius"/>
    </source>
</evidence>
<keyword evidence="8 10" id="KW-0472">Membrane</keyword>
<feature type="region of interest" description="Disordered" evidence="9">
    <location>
        <begin position="1"/>
        <end position="160"/>
    </location>
</feature>
<dbReference type="InterPro" id="IPR004713">
    <property type="entry name" value="CaH_exchang"/>
</dbReference>
<dbReference type="PANTHER" id="PTHR31503">
    <property type="entry name" value="VACUOLAR CALCIUM ION TRANSPORTER"/>
    <property type="match status" value="1"/>
</dbReference>